<keyword evidence="6" id="KW-1185">Reference proteome</keyword>
<feature type="compositionally biased region" description="Acidic residues" evidence="3">
    <location>
        <begin position="256"/>
        <end position="265"/>
    </location>
</feature>
<evidence type="ECO:0000256" key="3">
    <source>
        <dbReference type="SAM" id="MobiDB-lite"/>
    </source>
</evidence>
<feature type="region of interest" description="Disordered" evidence="3">
    <location>
        <begin position="234"/>
        <end position="265"/>
    </location>
</feature>
<keyword evidence="2 4" id="KW-0732">Signal</keyword>
<evidence type="ECO:0000256" key="4">
    <source>
        <dbReference type="SAM" id="SignalP"/>
    </source>
</evidence>
<protein>
    <submittedName>
        <fullName evidence="5">TrbG/VirB9 family P-type conjugative transfer protein</fullName>
    </submittedName>
</protein>
<dbReference type="InterPro" id="IPR033645">
    <property type="entry name" value="VirB9/CagX/TrbG_C"/>
</dbReference>
<evidence type="ECO:0000256" key="2">
    <source>
        <dbReference type="ARBA" id="ARBA00022729"/>
    </source>
</evidence>
<proteinExistence type="inferred from homology"/>
<dbReference type="EMBL" id="JAKNCT010000001">
    <property type="protein sequence ID" value="MCG5030088.1"/>
    <property type="molecule type" value="Genomic_DNA"/>
</dbReference>
<sequence length="265" mass="28501">MKRALFTLCCAAAAASSPVPASAGARVAQRLYDPGEVVPLLTAGGLVTTVVFEQGEVIQSYVSGFSSAWSFAAEGNRLYLKPRAPKAATNLTVATDRRIYLFDLRVAKSPSKALYRLTFLYPGTKAKRASKSPAAASSLLPAPNAALNGNWAMRLGSDPQSRGIAPVWMADDGRFTYLRFAPGADLPAAFCRRGQEESIANFHLEEDGTLVIHGVCTELRLRSGQAVVGLYAEGEHGQRNRTPAALKAEEPQEEKKEEDDDESGR</sequence>
<reference evidence="5 6" key="1">
    <citation type="submission" date="2022-02" db="EMBL/GenBank/DDBJ databases">
        <title>Mesosutterella porci, a novel member of the family Sutterellaceae from pig feces.</title>
        <authorList>
            <person name="Wylensek D."/>
            <person name="Clavel T."/>
        </authorList>
    </citation>
    <scope>NUCLEOTIDE SEQUENCE [LARGE SCALE GENOMIC DNA]</scope>
    <source>
        <strain evidence="6">oilRF-744-wt-GAM-9</strain>
    </source>
</reference>
<dbReference type="CDD" id="cd06911">
    <property type="entry name" value="VirB9_CagX_TrbG"/>
    <property type="match status" value="1"/>
</dbReference>
<dbReference type="Proteomes" id="UP001297600">
    <property type="component" value="Unassembled WGS sequence"/>
</dbReference>
<evidence type="ECO:0000313" key="6">
    <source>
        <dbReference type="Proteomes" id="UP001297600"/>
    </source>
</evidence>
<comment type="caution">
    <text evidence="5">The sequence shown here is derived from an EMBL/GenBank/DDBJ whole genome shotgun (WGS) entry which is preliminary data.</text>
</comment>
<dbReference type="InterPro" id="IPR038161">
    <property type="entry name" value="VirB9/CagX/TrbG_C_sf"/>
</dbReference>
<evidence type="ECO:0000313" key="5">
    <source>
        <dbReference type="EMBL" id="MCG5030088.1"/>
    </source>
</evidence>
<organism evidence="5 6">
    <name type="scientific">Mesosutterella porci</name>
    <dbReference type="NCBI Taxonomy" id="2915351"/>
    <lineage>
        <taxon>Bacteria</taxon>
        <taxon>Pseudomonadati</taxon>
        <taxon>Pseudomonadota</taxon>
        <taxon>Betaproteobacteria</taxon>
        <taxon>Burkholderiales</taxon>
        <taxon>Sutterellaceae</taxon>
        <taxon>Mesosutterella</taxon>
    </lineage>
</organism>
<comment type="similarity">
    <text evidence="1">Belongs to the TrbG/VirB9 family.</text>
</comment>
<accession>A0ABS9MN90</accession>
<feature type="chain" id="PRO_5047253449" evidence="4">
    <location>
        <begin position="22"/>
        <end position="265"/>
    </location>
</feature>
<feature type="signal peptide" evidence="4">
    <location>
        <begin position="1"/>
        <end position="21"/>
    </location>
</feature>
<dbReference type="Pfam" id="PF03524">
    <property type="entry name" value="CagX"/>
    <property type="match status" value="1"/>
</dbReference>
<name>A0ABS9MN90_9BURK</name>
<dbReference type="Gene3D" id="2.60.40.2500">
    <property type="match status" value="1"/>
</dbReference>
<dbReference type="RefSeq" id="WP_237977743.1">
    <property type="nucleotide sequence ID" value="NZ_JAKNCT010000001.1"/>
</dbReference>
<evidence type="ECO:0000256" key="1">
    <source>
        <dbReference type="ARBA" id="ARBA00006135"/>
    </source>
</evidence>
<gene>
    <name evidence="5" type="ORF">MAF45_01285</name>
</gene>
<dbReference type="InterPro" id="IPR010258">
    <property type="entry name" value="Conjugal_tfr_TrbG/VirB9/CagX"/>
</dbReference>